<evidence type="ECO:0000256" key="3">
    <source>
        <dbReference type="ARBA" id="ARBA00022617"/>
    </source>
</evidence>
<evidence type="ECO:0000313" key="8">
    <source>
        <dbReference type="EMBL" id="QBZ59343.1"/>
    </source>
</evidence>
<dbReference type="PROSITE" id="PS51405">
    <property type="entry name" value="HEME_HALOPEROXIDASE"/>
    <property type="match status" value="1"/>
</dbReference>
<comment type="similarity">
    <text evidence="7">Belongs to the chloroperoxidase family.</text>
</comment>
<name>A0A4P7N9Y3_PYROR</name>
<keyword evidence="5" id="KW-0560">Oxidoreductase</keyword>
<sequence length="242" mass="25990">MVSTRTLTALLCTVVPLTWAYPSMIEARDDHPFMAPSPNDRRSPCPMMNTLANHGFIPRTNISMDQLVSALELSIGLEGAATRIVGGKALATSTTGNPNTFNLDDLVKHGILEHDGSLSRSDLADGDNHSFNKTLWDTTLTFFKDDKISIAQGAAARNAAIAAAKARNPKFAMAAGDAQNSAVESALYLRVFGGVNGDARKDWVKILFEQERMPYAEGFPQKPAGKITAQEILGIVSKLTAA</sequence>
<evidence type="ECO:0000256" key="2">
    <source>
        <dbReference type="ARBA" id="ARBA00022559"/>
    </source>
</evidence>
<dbReference type="GO" id="GO:0004601">
    <property type="term" value="F:peroxidase activity"/>
    <property type="evidence" value="ECO:0007669"/>
    <property type="project" value="UniProtKB-KW"/>
</dbReference>
<reference evidence="8 9" key="1">
    <citation type="journal article" date="2019" name="Mol. Biol. Evol.">
        <title>Blast fungal genomes show frequent chromosomal changes, gene gains and losses, and effector gene turnover.</title>
        <authorList>
            <person name="Gomez Luciano L.B."/>
            <person name="Jason Tsai I."/>
            <person name="Chuma I."/>
            <person name="Tosa Y."/>
            <person name="Chen Y.H."/>
            <person name="Li J.Y."/>
            <person name="Li M.Y."/>
            <person name="Jade Lu M.Y."/>
            <person name="Nakayashiki H."/>
            <person name="Li W.H."/>
        </authorList>
    </citation>
    <scope>NUCLEOTIDE SEQUENCE [LARGE SCALE GENOMIC DNA]</scope>
    <source>
        <strain evidence="8">MZ5-1-6</strain>
    </source>
</reference>
<gene>
    <name evidence="8" type="ORF">PoMZ_04304</name>
</gene>
<dbReference type="Proteomes" id="UP000294847">
    <property type="component" value="Chromosome 3"/>
</dbReference>
<dbReference type="SUPFAM" id="SSF47571">
    <property type="entry name" value="Cloroperoxidase"/>
    <property type="match status" value="1"/>
</dbReference>
<keyword evidence="2" id="KW-0575">Peroxidase</keyword>
<dbReference type="PANTHER" id="PTHR33577">
    <property type="entry name" value="STERIGMATOCYSTIN BIOSYNTHESIS PEROXIDASE STCC-RELATED"/>
    <property type="match status" value="1"/>
</dbReference>
<proteinExistence type="inferred from homology"/>
<dbReference type="EMBL" id="CP034206">
    <property type="protein sequence ID" value="QBZ59343.1"/>
    <property type="molecule type" value="Genomic_DNA"/>
</dbReference>
<evidence type="ECO:0000256" key="1">
    <source>
        <dbReference type="ARBA" id="ARBA00001970"/>
    </source>
</evidence>
<accession>A0A4P7N9Y3</accession>
<dbReference type="AlphaFoldDB" id="A0A4P7N9Y3"/>
<dbReference type="OMA" id="CPAMNSL"/>
<evidence type="ECO:0000256" key="7">
    <source>
        <dbReference type="ARBA" id="ARBA00025795"/>
    </source>
</evidence>
<evidence type="ECO:0000256" key="5">
    <source>
        <dbReference type="ARBA" id="ARBA00023002"/>
    </source>
</evidence>
<dbReference type="InterPro" id="IPR036851">
    <property type="entry name" value="Chloroperoxidase-like_sf"/>
</dbReference>
<protein>
    <submittedName>
        <fullName evidence="8">Uncharacterized protein</fullName>
    </submittedName>
</protein>
<dbReference type="PANTHER" id="PTHR33577:SF19">
    <property type="entry name" value="HEME HALOPEROXIDASE FAMILY PROFILE DOMAIN-CONTAINING PROTEIN-RELATED"/>
    <property type="match status" value="1"/>
</dbReference>
<evidence type="ECO:0000313" key="9">
    <source>
        <dbReference type="Proteomes" id="UP000294847"/>
    </source>
</evidence>
<dbReference type="SMR" id="A0A4P7N9Y3"/>
<dbReference type="GO" id="GO:0046872">
    <property type="term" value="F:metal ion binding"/>
    <property type="evidence" value="ECO:0007669"/>
    <property type="project" value="UniProtKB-KW"/>
</dbReference>
<dbReference type="Pfam" id="PF01328">
    <property type="entry name" value="Peroxidase_2"/>
    <property type="match status" value="1"/>
</dbReference>
<dbReference type="Gene3D" id="1.10.489.10">
    <property type="entry name" value="Chloroperoxidase-like"/>
    <property type="match status" value="1"/>
</dbReference>
<comment type="cofactor">
    <cofactor evidence="1">
        <name>heme b</name>
        <dbReference type="ChEBI" id="CHEBI:60344"/>
    </cofactor>
</comment>
<organism evidence="8 9">
    <name type="scientific">Pyricularia oryzae</name>
    <name type="common">Rice blast fungus</name>
    <name type="synonym">Magnaporthe oryzae</name>
    <dbReference type="NCBI Taxonomy" id="318829"/>
    <lineage>
        <taxon>Eukaryota</taxon>
        <taxon>Fungi</taxon>
        <taxon>Dikarya</taxon>
        <taxon>Ascomycota</taxon>
        <taxon>Pezizomycotina</taxon>
        <taxon>Sordariomycetes</taxon>
        <taxon>Sordariomycetidae</taxon>
        <taxon>Magnaporthales</taxon>
        <taxon>Pyriculariaceae</taxon>
        <taxon>Pyricularia</taxon>
    </lineage>
</organism>
<evidence type="ECO:0000256" key="4">
    <source>
        <dbReference type="ARBA" id="ARBA00022723"/>
    </source>
</evidence>
<keyword evidence="6" id="KW-0408">Iron</keyword>
<evidence type="ECO:0000256" key="6">
    <source>
        <dbReference type="ARBA" id="ARBA00023004"/>
    </source>
</evidence>
<keyword evidence="4" id="KW-0479">Metal-binding</keyword>
<dbReference type="InterPro" id="IPR000028">
    <property type="entry name" value="Chloroperoxidase"/>
</dbReference>
<keyword evidence="3" id="KW-0349">Heme</keyword>